<dbReference type="InterPro" id="IPR008271">
    <property type="entry name" value="Ser/Thr_kinase_AS"/>
</dbReference>
<comment type="similarity">
    <text evidence="1">Belongs to the protein kinase superfamily. CMGC Ser/Thr protein kinase family. CDC2/CDKX subfamily.</text>
</comment>
<dbReference type="GO" id="GO:0005634">
    <property type="term" value="C:nucleus"/>
    <property type="evidence" value="ECO:0007669"/>
    <property type="project" value="TreeGrafter"/>
</dbReference>
<dbReference type="Proteomes" id="UP001293254">
    <property type="component" value="Unassembled WGS sequence"/>
</dbReference>
<dbReference type="GO" id="GO:0008353">
    <property type="term" value="F:RNA polymerase II CTD heptapeptide repeat kinase activity"/>
    <property type="evidence" value="ECO:0007669"/>
    <property type="project" value="TreeGrafter"/>
</dbReference>
<keyword evidence="4 7" id="KW-0547">Nucleotide-binding</keyword>
<dbReference type="CDD" id="cd07840">
    <property type="entry name" value="STKc_CDK9_like"/>
    <property type="match status" value="1"/>
</dbReference>
<dbReference type="SMART" id="SM00220">
    <property type="entry name" value="S_TKc"/>
    <property type="match status" value="1"/>
</dbReference>
<feature type="region of interest" description="Disordered" evidence="8">
    <location>
        <begin position="470"/>
        <end position="541"/>
    </location>
</feature>
<proteinExistence type="inferred from homology"/>
<dbReference type="GO" id="GO:0000307">
    <property type="term" value="C:cyclin-dependent protein kinase holoenzyme complex"/>
    <property type="evidence" value="ECO:0007669"/>
    <property type="project" value="TreeGrafter"/>
</dbReference>
<evidence type="ECO:0000256" key="7">
    <source>
        <dbReference type="PROSITE-ProRule" id="PRU10141"/>
    </source>
</evidence>
<dbReference type="Gene3D" id="1.10.510.10">
    <property type="entry name" value="Transferase(Phosphotransferase) domain 1"/>
    <property type="match status" value="1"/>
</dbReference>
<evidence type="ECO:0000256" key="1">
    <source>
        <dbReference type="ARBA" id="ARBA00006485"/>
    </source>
</evidence>
<name>A0AAE1YVC8_9LAMI</name>
<keyword evidence="5 10" id="KW-0418">Kinase</keyword>
<evidence type="ECO:0000256" key="2">
    <source>
        <dbReference type="ARBA" id="ARBA00022527"/>
    </source>
</evidence>
<dbReference type="Pfam" id="PF00069">
    <property type="entry name" value="Pkinase"/>
    <property type="match status" value="1"/>
</dbReference>
<evidence type="ECO:0000256" key="6">
    <source>
        <dbReference type="ARBA" id="ARBA00022840"/>
    </source>
</evidence>
<evidence type="ECO:0000256" key="3">
    <source>
        <dbReference type="ARBA" id="ARBA00022679"/>
    </source>
</evidence>
<reference evidence="10" key="1">
    <citation type="submission" date="2020-06" db="EMBL/GenBank/DDBJ databases">
        <authorList>
            <person name="Li T."/>
            <person name="Hu X."/>
            <person name="Zhang T."/>
            <person name="Song X."/>
            <person name="Zhang H."/>
            <person name="Dai N."/>
            <person name="Sheng W."/>
            <person name="Hou X."/>
            <person name="Wei L."/>
        </authorList>
    </citation>
    <scope>NUCLEOTIDE SEQUENCE</scope>
    <source>
        <strain evidence="10">3651</strain>
        <tissue evidence="10">Leaf</tissue>
    </source>
</reference>
<keyword evidence="2" id="KW-0723">Serine/threonine-protein kinase</keyword>
<keyword evidence="6 7" id="KW-0067">ATP-binding</keyword>
<dbReference type="InterPro" id="IPR050108">
    <property type="entry name" value="CDK"/>
</dbReference>
<organism evidence="10 11">
    <name type="scientific">Sesamum alatum</name>
    <dbReference type="NCBI Taxonomy" id="300844"/>
    <lineage>
        <taxon>Eukaryota</taxon>
        <taxon>Viridiplantae</taxon>
        <taxon>Streptophyta</taxon>
        <taxon>Embryophyta</taxon>
        <taxon>Tracheophyta</taxon>
        <taxon>Spermatophyta</taxon>
        <taxon>Magnoliopsida</taxon>
        <taxon>eudicotyledons</taxon>
        <taxon>Gunneridae</taxon>
        <taxon>Pentapetalae</taxon>
        <taxon>asterids</taxon>
        <taxon>lamiids</taxon>
        <taxon>Lamiales</taxon>
        <taxon>Pedaliaceae</taxon>
        <taxon>Sesamum</taxon>
    </lineage>
</organism>
<evidence type="ECO:0000256" key="8">
    <source>
        <dbReference type="SAM" id="MobiDB-lite"/>
    </source>
</evidence>
<feature type="compositionally biased region" description="Polar residues" evidence="8">
    <location>
        <begin position="492"/>
        <end position="529"/>
    </location>
</feature>
<dbReference type="GO" id="GO:0032968">
    <property type="term" value="P:positive regulation of transcription elongation by RNA polymerase II"/>
    <property type="evidence" value="ECO:0007669"/>
    <property type="project" value="TreeGrafter"/>
</dbReference>
<dbReference type="PANTHER" id="PTHR24056">
    <property type="entry name" value="CELL DIVISION PROTEIN KINASE"/>
    <property type="match status" value="1"/>
</dbReference>
<dbReference type="InterPro" id="IPR017441">
    <property type="entry name" value="Protein_kinase_ATP_BS"/>
</dbReference>
<dbReference type="PROSITE" id="PS00107">
    <property type="entry name" value="PROTEIN_KINASE_ATP"/>
    <property type="match status" value="1"/>
</dbReference>
<feature type="binding site" evidence="7">
    <location>
        <position position="132"/>
    </location>
    <ligand>
        <name>ATP</name>
        <dbReference type="ChEBI" id="CHEBI:30616"/>
    </ligand>
</feature>
<evidence type="ECO:0000259" key="9">
    <source>
        <dbReference type="PROSITE" id="PS50011"/>
    </source>
</evidence>
<gene>
    <name evidence="10" type="ORF">Salat_0016100</name>
</gene>
<sequence length="579" mass="64739">MGCVLGKGAAGRREAPRKPETDERRASESAAGTVQNDAMERTEEKKNEEVSTVAHRRRGLPPAAPEFRLGASVSAAADGWPSWLVDVAGNVIKDWKPRRANTFEKLDKIGQGTYSNVYKARDLITGKVVALKKVRFDNLEPETVRFMAREILVLKCLNHPNVIKLEGLVISRMSSSLYLVFEYMEHDLAGLTAFQSVKFTEPEVKCYMKQLLSGLQHCHNNGVLHRDIKCSNLLIDNEGVLKIADFGLASFFDPEHKKPMTSRVVTLWYRPPELLLGATYYGVGVDLWSAGCILAELLAGKPILRGRTEVEQLHKIFKLCGSPTEEYWRKSRLPNATLYKPQQPYKRCIMETFKDFPQSSLALIDTLLAIDPDARGTATAALNSEFFTSEPYACEPSTLPKFPPSKEMDIKLRDEEARRQRGLRGKPQTLDGNRRARVRDKVIRAIPAPEANAELQTNLDRLRIMSDVKAKSKSEKFPPPHRDGAVGRPPDASQNGPLLSAAAGSSFTSSIFDPKSSRSLRNNSTSKTATSRRKNINEEPHWAPSRQFIKALYPSAIGWSMDFRFGRRSAVSENVGSRR</sequence>
<dbReference type="PROSITE" id="PS50011">
    <property type="entry name" value="PROTEIN_KINASE_DOM"/>
    <property type="match status" value="1"/>
</dbReference>
<feature type="compositionally biased region" description="Basic and acidic residues" evidence="8">
    <location>
        <begin position="11"/>
        <end position="27"/>
    </location>
</feature>
<keyword evidence="11" id="KW-1185">Reference proteome</keyword>
<dbReference type="InterPro" id="IPR011009">
    <property type="entry name" value="Kinase-like_dom_sf"/>
</dbReference>
<dbReference type="AlphaFoldDB" id="A0AAE1YVC8"/>
<evidence type="ECO:0000256" key="4">
    <source>
        <dbReference type="ARBA" id="ARBA00022741"/>
    </source>
</evidence>
<dbReference type="SUPFAM" id="SSF56112">
    <property type="entry name" value="Protein kinase-like (PK-like)"/>
    <property type="match status" value="1"/>
</dbReference>
<protein>
    <submittedName>
        <fullName evidence="10">Serine/threonine-protein kinase</fullName>
    </submittedName>
</protein>
<dbReference type="Gene3D" id="3.30.200.20">
    <property type="entry name" value="Phosphorylase Kinase, domain 1"/>
    <property type="match status" value="1"/>
</dbReference>
<evidence type="ECO:0000313" key="10">
    <source>
        <dbReference type="EMBL" id="KAK4436822.1"/>
    </source>
</evidence>
<accession>A0AAE1YVC8</accession>
<dbReference type="InterPro" id="IPR000719">
    <property type="entry name" value="Prot_kinase_dom"/>
</dbReference>
<keyword evidence="3" id="KW-0808">Transferase</keyword>
<feature type="compositionally biased region" description="Basic and acidic residues" evidence="8">
    <location>
        <begin position="38"/>
        <end position="49"/>
    </location>
</feature>
<feature type="domain" description="Protein kinase" evidence="9">
    <location>
        <begin position="103"/>
        <end position="387"/>
    </location>
</feature>
<dbReference type="GO" id="GO:0005524">
    <property type="term" value="F:ATP binding"/>
    <property type="evidence" value="ECO:0007669"/>
    <property type="project" value="UniProtKB-UniRule"/>
</dbReference>
<comment type="caution">
    <text evidence="10">The sequence shown here is derived from an EMBL/GenBank/DDBJ whole genome shotgun (WGS) entry which is preliminary data.</text>
</comment>
<dbReference type="FunFam" id="1.10.510.10:FF:000043">
    <property type="entry name" value="probable serine/threonine-protein kinase At1g54610"/>
    <property type="match status" value="1"/>
</dbReference>
<feature type="compositionally biased region" description="Basic and acidic residues" evidence="8">
    <location>
        <begin position="470"/>
        <end position="485"/>
    </location>
</feature>
<evidence type="ECO:0000256" key="5">
    <source>
        <dbReference type="ARBA" id="ARBA00022777"/>
    </source>
</evidence>
<dbReference type="FunFam" id="3.30.200.20:FF:000021">
    <property type="entry name" value="probable serine/threonine-protein kinase At1g54610"/>
    <property type="match status" value="1"/>
</dbReference>
<dbReference type="PANTHER" id="PTHR24056:SF358">
    <property type="entry name" value="PROTEIN KINASE DOMAIN-CONTAINING PROTEIN"/>
    <property type="match status" value="1"/>
</dbReference>
<dbReference type="EMBL" id="JACGWO010000001">
    <property type="protein sequence ID" value="KAK4436822.1"/>
    <property type="molecule type" value="Genomic_DNA"/>
</dbReference>
<reference evidence="10" key="2">
    <citation type="journal article" date="2024" name="Plant">
        <title>Genomic evolution and insights into agronomic trait innovations of Sesamum species.</title>
        <authorList>
            <person name="Miao H."/>
            <person name="Wang L."/>
            <person name="Qu L."/>
            <person name="Liu H."/>
            <person name="Sun Y."/>
            <person name="Le M."/>
            <person name="Wang Q."/>
            <person name="Wei S."/>
            <person name="Zheng Y."/>
            <person name="Lin W."/>
            <person name="Duan Y."/>
            <person name="Cao H."/>
            <person name="Xiong S."/>
            <person name="Wang X."/>
            <person name="Wei L."/>
            <person name="Li C."/>
            <person name="Ma Q."/>
            <person name="Ju M."/>
            <person name="Zhao R."/>
            <person name="Li G."/>
            <person name="Mu C."/>
            <person name="Tian Q."/>
            <person name="Mei H."/>
            <person name="Zhang T."/>
            <person name="Gao T."/>
            <person name="Zhang H."/>
        </authorList>
    </citation>
    <scope>NUCLEOTIDE SEQUENCE</scope>
    <source>
        <strain evidence="10">3651</strain>
    </source>
</reference>
<dbReference type="PROSITE" id="PS00108">
    <property type="entry name" value="PROTEIN_KINASE_ST"/>
    <property type="match status" value="1"/>
</dbReference>
<feature type="region of interest" description="Disordered" evidence="8">
    <location>
        <begin position="416"/>
        <end position="436"/>
    </location>
</feature>
<feature type="region of interest" description="Disordered" evidence="8">
    <location>
        <begin position="1"/>
        <end position="59"/>
    </location>
</feature>
<evidence type="ECO:0000313" key="11">
    <source>
        <dbReference type="Proteomes" id="UP001293254"/>
    </source>
</evidence>